<organism evidence="3 4">
    <name type="scientific">Schistosoma margrebowiei</name>
    <dbReference type="NCBI Taxonomy" id="48269"/>
    <lineage>
        <taxon>Eukaryota</taxon>
        <taxon>Metazoa</taxon>
        <taxon>Spiralia</taxon>
        <taxon>Lophotrochozoa</taxon>
        <taxon>Platyhelminthes</taxon>
        <taxon>Trematoda</taxon>
        <taxon>Digenea</taxon>
        <taxon>Strigeidida</taxon>
        <taxon>Schistosomatoidea</taxon>
        <taxon>Schistosomatidae</taxon>
        <taxon>Schistosoma</taxon>
    </lineage>
</organism>
<evidence type="ECO:0000313" key="3">
    <source>
        <dbReference type="EMBL" id="VDO79511.1"/>
    </source>
</evidence>
<sequence length="241" mass="27424">SSGSSKKKRRRHKKKKRFSSEAQAVKLSDNDNNNSNNINPIEQNENDTENSEKRMKLGKTKKKYVKDANKLDTKNIFKSRLQAAGISLKEYHRTMRRENSSNMATYIMSYIAARVDKNISDSSAVWLSALGLGCQGLAMPIGNKAVYLRMQPFLPNDNNIQMKLLAQPLLPDCRRFTDPELLDRVPNVFLVMGSILAALQLAACILVRMKPISKEEHEDGNEEEEEEEERLERARIQNSPS</sequence>
<dbReference type="EMBL" id="UZAI01003406">
    <property type="protein sequence ID" value="VDO79511.1"/>
    <property type="molecule type" value="Genomic_DNA"/>
</dbReference>
<evidence type="ECO:0000256" key="2">
    <source>
        <dbReference type="SAM" id="Phobius"/>
    </source>
</evidence>
<gene>
    <name evidence="3" type="ORF">SMRZ_LOCUS8069</name>
</gene>
<dbReference type="AlphaFoldDB" id="A0A183LW94"/>
<feature type="non-terminal residue" evidence="3">
    <location>
        <position position="241"/>
    </location>
</feature>
<reference evidence="3 4" key="1">
    <citation type="submission" date="2018-11" db="EMBL/GenBank/DDBJ databases">
        <authorList>
            <consortium name="Pathogen Informatics"/>
        </authorList>
    </citation>
    <scope>NUCLEOTIDE SEQUENCE [LARGE SCALE GENOMIC DNA]</scope>
    <source>
        <strain evidence="3 4">Zambia</strain>
    </source>
</reference>
<keyword evidence="2" id="KW-0812">Transmembrane</keyword>
<feature type="region of interest" description="Disordered" evidence="1">
    <location>
        <begin position="1"/>
        <end position="61"/>
    </location>
</feature>
<feature type="compositionally biased region" description="Low complexity" evidence="1">
    <location>
        <begin position="30"/>
        <end position="43"/>
    </location>
</feature>
<dbReference type="Proteomes" id="UP000277204">
    <property type="component" value="Unassembled WGS sequence"/>
</dbReference>
<feature type="compositionally biased region" description="Basic residues" evidence="1">
    <location>
        <begin position="1"/>
        <end position="17"/>
    </location>
</feature>
<evidence type="ECO:0000256" key="1">
    <source>
        <dbReference type="SAM" id="MobiDB-lite"/>
    </source>
</evidence>
<evidence type="ECO:0000313" key="4">
    <source>
        <dbReference type="Proteomes" id="UP000277204"/>
    </source>
</evidence>
<proteinExistence type="predicted"/>
<name>A0A183LW94_9TREM</name>
<accession>A0A183LW94</accession>
<protein>
    <submittedName>
        <fullName evidence="3">Uncharacterized protein</fullName>
    </submittedName>
</protein>
<feature type="transmembrane region" description="Helical" evidence="2">
    <location>
        <begin position="188"/>
        <end position="207"/>
    </location>
</feature>
<feature type="non-terminal residue" evidence="3">
    <location>
        <position position="1"/>
    </location>
</feature>
<keyword evidence="2" id="KW-1133">Transmembrane helix</keyword>
<feature type="compositionally biased region" description="Acidic residues" evidence="1">
    <location>
        <begin position="218"/>
        <end position="229"/>
    </location>
</feature>
<feature type="transmembrane region" description="Helical" evidence="2">
    <location>
        <begin position="124"/>
        <end position="142"/>
    </location>
</feature>
<feature type="region of interest" description="Disordered" evidence="1">
    <location>
        <begin position="214"/>
        <end position="241"/>
    </location>
</feature>
<keyword evidence="2" id="KW-0472">Membrane</keyword>
<keyword evidence="4" id="KW-1185">Reference proteome</keyword>